<sequence>MKFDFYATLVTMVIVLLLGVFVIKRVKFLRDYNIPEPVVGGGIAAIILLILHSFFSLDIKFDESMKDPLMLAFFSSIGLLADFASLKKGGRKLAIFLVVVVGLLFAQNIVGIGVASAMGQNPLMGLIAGSVTMSGGHGTGAAWAAEFIKEPYFYSSATTVAIACATFGLISGGIIGGPVARYLVNKYKLVVPKQNDDKDAILNFQSPEKERLITPSSFIESLALIALCLLIGSALSTYIKTNTGFTLPTFVYCLFVGVVLRNVLSATKIHHVFDREVSVLGNVSLSLFLALALMTINLWDLVTLALPMLVILAVQVAMMAAYAIFITFRVCGKDYDAAVLAAGHCGFGLGATPTAMVNMQTVTNHYGMSHMAFIIVPLVGAFFIDIVNALVINAFLYLPFFH</sequence>
<keyword evidence="1" id="KW-0915">Sodium</keyword>
<keyword evidence="1" id="KW-0029">Amino-acid transport</keyword>
<keyword evidence="1" id="KW-0769">Symport</keyword>
<feature type="transmembrane region" description="Helical" evidence="1">
    <location>
        <begin position="160"/>
        <end position="184"/>
    </location>
</feature>
<comment type="function">
    <text evidence="1">Catalyzes the sodium-dependent transport of glutamate.</text>
</comment>
<dbReference type="EMBL" id="AABOWU010000005">
    <property type="protein sequence ID" value="EAI3914009.1"/>
    <property type="molecule type" value="Genomic_DNA"/>
</dbReference>
<feature type="transmembrane region" description="Helical" evidence="1">
    <location>
        <begin position="38"/>
        <end position="57"/>
    </location>
</feature>
<feature type="transmembrane region" description="Helical" evidence="1">
    <location>
        <begin position="245"/>
        <end position="264"/>
    </location>
</feature>
<dbReference type="Pfam" id="PF03616">
    <property type="entry name" value="Glt_symporter"/>
    <property type="match status" value="1"/>
</dbReference>
<feature type="transmembrane region" description="Helical" evidence="1">
    <location>
        <begin position="276"/>
        <end position="299"/>
    </location>
</feature>
<comment type="similarity">
    <text evidence="1">Belongs to the glutamate:Na(+) symporter (ESS) (TC 2.A.27) family.</text>
</comment>
<dbReference type="GO" id="GO:0015501">
    <property type="term" value="F:glutamate:sodium symporter activity"/>
    <property type="evidence" value="ECO:0007669"/>
    <property type="project" value="UniProtKB-UniRule"/>
</dbReference>
<keyword evidence="1" id="KW-0472">Membrane</keyword>
<feature type="transmembrane region" description="Helical" evidence="1">
    <location>
        <begin position="69"/>
        <end position="86"/>
    </location>
</feature>
<dbReference type="PANTHER" id="PTHR36178">
    <property type="entry name" value="SLR0625 PROTEIN"/>
    <property type="match status" value="1"/>
</dbReference>
<dbReference type="AlphaFoldDB" id="A0A7U7W3B9"/>
<evidence type="ECO:0000256" key="2">
    <source>
        <dbReference type="NCBIfam" id="TIGR00210"/>
    </source>
</evidence>
<accession>A0A7U7W3B9</accession>
<gene>
    <name evidence="3" type="primary">gltS</name>
    <name evidence="3" type="ORF">YZ34_03135</name>
</gene>
<keyword evidence="1" id="KW-1133">Transmembrane helix</keyword>
<feature type="transmembrane region" description="Helical" evidence="1">
    <location>
        <begin position="337"/>
        <end position="359"/>
    </location>
</feature>
<dbReference type="PANTHER" id="PTHR36178:SF1">
    <property type="entry name" value="SODIUM_GLUTAMATE SYMPORTER"/>
    <property type="match status" value="1"/>
</dbReference>
<keyword evidence="1" id="KW-0739">Sodium transport</keyword>
<comment type="subcellular location">
    <subcellularLocation>
        <location evidence="1">Cell membrane</location>
        <topology evidence="1">Multi-pass membrane protein</topology>
    </subcellularLocation>
</comment>
<dbReference type="GO" id="GO:0015813">
    <property type="term" value="P:L-glutamate transmembrane transport"/>
    <property type="evidence" value="ECO:0007669"/>
    <property type="project" value="UniProtKB-UniRule"/>
</dbReference>
<keyword evidence="1" id="KW-0813">Transport</keyword>
<keyword evidence="1" id="KW-0812">Transmembrane</keyword>
<proteinExistence type="inferred from homology"/>
<evidence type="ECO:0000313" key="3">
    <source>
        <dbReference type="EMBL" id="EAI3914009.1"/>
    </source>
</evidence>
<dbReference type="InterPro" id="IPR004445">
    <property type="entry name" value="GltS"/>
</dbReference>
<organism evidence="3 4">
    <name type="scientific">Campylobacter lari</name>
    <dbReference type="NCBI Taxonomy" id="201"/>
    <lineage>
        <taxon>Bacteria</taxon>
        <taxon>Pseudomonadati</taxon>
        <taxon>Campylobacterota</taxon>
        <taxon>Epsilonproteobacteria</taxon>
        <taxon>Campylobacterales</taxon>
        <taxon>Campylobacteraceae</taxon>
        <taxon>Campylobacter</taxon>
    </lineage>
</organism>
<reference evidence="3 4" key="1">
    <citation type="submission" date="2018-05" db="EMBL/GenBank/DDBJ databases">
        <authorList>
            <consortium name="PulseNet: The National Subtyping Network for Foodborne Disease Surveillance"/>
            <person name="Tarr C.L."/>
            <person name="Trees E."/>
            <person name="Katz L.S."/>
            <person name="Carleton-Romer H.A."/>
            <person name="Stroika S."/>
            <person name="Kucerova Z."/>
            <person name="Roache K.F."/>
            <person name="Sabol A.L."/>
            <person name="Besser J."/>
            <person name="Gerner-Smidt P."/>
        </authorList>
    </citation>
    <scope>NUCLEOTIDE SEQUENCE [LARGE SCALE GENOMIC DNA]</scope>
    <source>
        <strain evidence="3 4">D6489</strain>
    </source>
</reference>
<comment type="caution">
    <text evidence="3">The sequence shown here is derived from an EMBL/GenBank/DDBJ whole genome shotgun (WGS) entry which is preliminary data.</text>
</comment>
<feature type="transmembrane region" description="Helical" evidence="1">
    <location>
        <begin position="305"/>
        <end position="325"/>
    </location>
</feature>
<feature type="transmembrane region" description="Helical" evidence="1">
    <location>
        <begin position="6"/>
        <end position="26"/>
    </location>
</feature>
<dbReference type="Proteomes" id="UP000559808">
    <property type="component" value="Unassembled WGS sequence"/>
</dbReference>
<dbReference type="GO" id="GO:0005886">
    <property type="term" value="C:plasma membrane"/>
    <property type="evidence" value="ECO:0007669"/>
    <property type="project" value="UniProtKB-SubCell"/>
</dbReference>
<evidence type="ECO:0000256" key="1">
    <source>
        <dbReference type="HAMAP-Rule" id="MF_02062"/>
    </source>
</evidence>
<feature type="transmembrane region" description="Helical" evidence="1">
    <location>
        <begin position="371"/>
        <end position="398"/>
    </location>
</feature>
<feature type="transmembrane region" description="Helical" evidence="1">
    <location>
        <begin position="218"/>
        <end position="239"/>
    </location>
</feature>
<dbReference type="RefSeq" id="WP_133318821.1">
    <property type="nucleotide sequence ID" value="NZ_JAOZXD010000002.1"/>
</dbReference>
<protein>
    <recommendedName>
        <fullName evidence="1 2">Sodium/glutamate symporter</fullName>
    </recommendedName>
</protein>
<evidence type="ECO:0000313" key="4">
    <source>
        <dbReference type="Proteomes" id="UP000559808"/>
    </source>
</evidence>
<keyword evidence="1" id="KW-1003">Cell membrane</keyword>
<keyword evidence="1" id="KW-0406">Ion transport</keyword>
<dbReference type="NCBIfam" id="TIGR00210">
    <property type="entry name" value="gltS"/>
    <property type="match status" value="1"/>
</dbReference>
<name>A0A7U7W3B9_CAMLA</name>
<dbReference type="HAMAP" id="MF_02062">
    <property type="entry name" value="GltS"/>
    <property type="match status" value="1"/>
</dbReference>
<dbReference type="OrthoDB" id="4921038at2"/>
<feature type="transmembrane region" description="Helical" evidence="1">
    <location>
        <begin position="93"/>
        <end position="115"/>
    </location>
</feature>